<keyword evidence="3" id="KW-1185">Reference proteome</keyword>
<dbReference type="SUPFAM" id="SSF51658">
    <property type="entry name" value="Xylose isomerase-like"/>
    <property type="match status" value="1"/>
</dbReference>
<dbReference type="Gene3D" id="3.20.20.150">
    <property type="entry name" value="Divalent-metal-dependent TIM barrel enzymes"/>
    <property type="match status" value="1"/>
</dbReference>
<proteinExistence type="predicted"/>
<name>A0A919S7S9_9ACTN</name>
<evidence type="ECO:0000313" key="2">
    <source>
        <dbReference type="EMBL" id="GIM67041.1"/>
    </source>
</evidence>
<dbReference type="InterPro" id="IPR013022">
    <property type="entry name" value="Xyl_isomerase-like_TIM-brl"/>
</dbReference>
<dbReference type="InterPro" id="IPR050312">
    <property type="entry name" value="IolE/XylAMocC-like"/>
</dbReference>
<dbReference type="AlphaFoldDB" id="A0A919S7S9"/>
<protein>
    <submittedName>
        <fullName evidence="2">Xylose isomerase</fullName>
    </submittedName>
</protein>
<sequence>MWTLSGFIDEISPDFTEQCRVAAGLGLRFAEIRSAWQVNILDLDPARLGVMKSTLAAHDLRVSSIGSPIGKIFIDEDFAPHLDRMRHAADVARFFDAPYVRIFSFFLRPGADPAAHRDEVIDRMRALARVAEDADLILLHENEKEIYGDVPARCLDVVRSVGSPHLRLAWDPANFVQVGVRPYTDGYAVLRPHVAYIQIKDALAGDGTVVPAGKGDGELDRTVRALHHDGFDGFFSLEPHLSAATATGGFSGEELFRTAWQAFTDLLTTQGIEYT</sequence>
<dbReference type="EMBL" id="BOQL01000021">
    <property type="protein sequence ID" value="GIM67041.1"/>
    <property type="molecule type" value="Genomic_DNA"/>
</dbReference>
<comment type="caution">
    <text evidence="2">The sequence shown here is derived from an EMBL/GenBank/DDBJ whole genome shotgun (WGS) entry which is preliminary data.</text>
</comment>
<gene>
    <name evidence="2" type="ORF">Aau02nite_25650</name>
</gene>
<evidence type="ECO:0000313" key="3">
    <source>
        <dbReference type="Proteomes" id="UP000681340"/>
    </source>
</evidence>
<dbReference type="InterPro" id="IPR036237">
    <property type="entry name" value="Xyl_isomerase-like_sf"/>
</dbReference>
<dbReference type="PANTHER" id="PTHR12110">
    <property type="entry name" value="HYDROXYPYRUVATE ISOMERASE"/>
    <property type="match status" value="1"/>
</dbReference>
<dbReference type="PANTHER" id="PTHR12110:SF53">
    <property type="entry name" value="BLR5974 PROTEIN"/>
    <property type="match status" value="1"/>
</dbReference>
<keyword evidence="2" id="KW-0413">Isomerase</keyword>
<accession>A0A919S7S9</accession>
<organism evidence="2 3">
    <name type="scientific">Actinoplanes auranticolor</name>
    <dbReference type="NCBI Taxonomy" id="47988"/>
    <lineage>
        <taxon>Bacteria</taxon>
        <taxon>Bacillati</taxon>
        <taxon>Actinomycetota</taxon>
        <taxon>Actinomycetes</taxon>
        <taxon>Micromonosporales</taxon>
        <taxon>Micromonosporaceae</taxon>
        <taxon>Actinoplanes</taxon>
    </lineage>
</organism>
<reference evidence="2" key="1">
    <citation type="submission" date="2021-03" db="EMBL/GenBank/DDBJ databases">
        <title>Whole genome shotgun sequence of Actinoplanes auranticolor NBRC 12245.</title>
        <authorList>
            <person name="Komaki H."/>
            <person name="Tamura T."/>
        </authorList>
    </citation>
    <scope>NUCLEOTIDE SEQUENCE</scope>
    <source>
        <strain evidence="2">NBRC 12245</strain>
    </source>
</reference>
<evidence type="ECO:0000259" key="1">
    <source>
        <dbReference type="Pfam" id="PF01261"/>
    </source>
</evidence>
<dbReference type="RefSeq" id="WP_212988581.1">
    <property type="nucleotide sequence ID" value="NZ_BAABEA010000019.1"/>
</dbReference>
<dbReference type="GO" id="GO:0016853">
    <property type="term" value="F:isomerase activity"/>
    <property type="evidence" value="ECO:0007669"/>
    <property type="project" value="UniProtKB-KW"/>
</dbReference>
<dbReference type="Proteomes" id="UP000681340">
    <property type="component" value="Unassembled WGS sequence"/>
</dbReference>
<feature type="domain" description="Xylose isomerase-like TIM barrel" evidence="1">
    <location>
        <begin position="20"/>
        <end position="240"/>
    </location>
</feature>
<dbReference type="Pfam" id="PF01261">
    <property type="entry name" value="AP_endonuc_2"/>
    <property type="match status" value="1"/>
</dbReference>